<evidence type="ECO:0000313" key="3">
    <source>
        <dbReference type="EMBL" id="KNZ68373.1"/>
    </source>
</evidence>
<evidence type="ECO:0000256" key="1">
    <source>
        <dbReference type="PROSITE-ProRule" id="PRU01076"/>
    </source>
</evidence>
<dbReference type="EMBL" id="LGTE01000033">
    <property type="protein sequence ID" value="KNZ68373.1"/>
    <property type="molecule type" value="Genomic_DNA"/>
</dbReference>
<comment type="caution">
    <text evidence="3">The sequence shown here is derived from an EMBL/GenBank/DDBJ whole genome shotgun (WGS) entry which is preliminary data.</text>
</comment>
<keyword evidence="1" id="KW-0238">DNA-binding</keyword>
<reference evidence="4" key="1">
    <citation type="submission" date="2015-07" db="EMBL/GenBank/DDBJ databases">
        <title>Complete Genome of Thermincola ferriacetica strain Z-0001T.</title>
        <authorList>
            <person name="Lusk B."/>
            <person name="Badalamenti J.P."/>
            <person name="Parameswaran P."/>
            <person name="Bond D.R."/>
            <person name="Torres C.I."/>
        </authorList>
    </citation>
    <scope>NUCLEOTIDE SEQUENCE [LARGE SCALE GENOMIC DNA]</scope>
    <source>
        <strain evidence="4">Z-0001</strain>
    </source>
</reference>
<dbReference type="PANTHER" id="PTHR40516:SF1">
    <property type="entry name" value="ANTITOXIN CHPS-RELATED"/>
    <property type="match status" value="1"/>
</dbReference>
<dbReference type="SUPFAM" id="SSF89447">
    <property type="entry name" value="AbrB/MazE/MraZ-like"/>
    <property type="match status" value="1"/>
</dbReference>
<dbReference type="RefSeq" id="WP_052219011.1">
    <property type="nucleotide sequence ID" value="NZ_LGTE01000033.1"/>
</dbReference>
<accession>A0A0L6VYY1</accession>
<feature type="domain" description="SpoVT-AbrB" evidence="2">
    <location>
        <begin position="3"/>
        <end position="48"/>
    </location>
</feature>
<gene>
    <name evidence="3" type="ORF">Tfer_3066</name>
</gene>
<dbReference type="GO" id="GO:0097351">
    <property type="term" value="F:toxin sequestering activity"/>
    <property type="evidence" value="ECO:0007669"/>
    <property type="project" value="InterPro"/>
</dbReference>
<dbReference type="InterPro" id="IPR039052">
    <property type="entry name" value="Antitox_PemI-like"/>
</dbReference>
<keyword evidence="4" id="KW-1185">Reference proteome</keyword>
<organism evidence="3 4">
    <name type="scientific">Thermincola ferriacetica</name>
    <dbReference type="NCBI Taxonomy" id="281456"/>
    <lineage>
        <taxon>Bacteria</taxon>
        <taxon>Bacillati</taxon>
        <taxon>Bacillota</taxon>
        <taxon>Clostridia</taxon>
        <taxon>Eubacteriales</taxon>
        <taxon>Thermincolaceae</taxon>
        <taxon>Thermincola</taxon>
    </lineage>
</organism>
<dbReference type="PROSITE" id="PS51740">
    <property type="entry name" value="SPOVT_ABRB"/>
    <property type="match status" value="1"/>
</dbReference>
<dbReference type="Pfam" id="PF04014">
    <property type="entry name" value="MazE_antitoxin"/>
    <property type="match status" value="1"/>
</dbReference>
<protein>
    <submittedName>
        <fullName evidence="3">Transcriptional regulator/antitoxin MazE</fullName>
    </submittedName>
</protein>
<sequence>MMAKIQKWGNSQGIRIPKQLLAIASIKEDDEVELIAEYGKIIIRRARKKEKKYTIQELFADYKAEHTPEEEEWGPPVGREEW</sequence>
<dbReference type="InterPro" id="IPR037914">
    <property type="entry name" value="SpoVT-AbrB_sf"/>
</dbReference>
<name>A0A0L6VYY1_9FIRM</name>
<dbReference type="Proteomes" id="UP000037175">
    <property type="component" value="Unassembled WGS sequence"/>
</dbReference>
<dbReference type="GO" id="GO:0003677">
    <property type="term" value="F:DNA binding"/>
    <property type="evidence" value="ECO:0007669"/>
    <property type="project" value="UniProtKB-UniRule"/>
</dbReference>
<proteinExistence type="predicted"/>
<dbReference type="SMART" id="SM00966">
    <property type="entry name" value="SpoVT_AbrB"/>
    <property type="match status" value="1"/>
</dbReference>
<evidence type="ECO:0000313" key="4">
    <source>
        <dbReference type="Proteomes" id="UP000037175"/>
    </source>
</evidence>
<dbReference type="Gene3D" id="2.10.260.10">
    <property type="match status" value="1"/>
</dbReference>
<evidence type="ECO:0000259" key="2">
    <source>
        <dbReference type="PROSITE" id="PS51740"/>
    </source>
</evidence>
<dbReference type="PANTHER" id="PTHR40516">
    <property type="entry name" value="ANTITOXIN CHPS-RELATED"/>
    <property type="match status" value="1"/>
</dbReference>
<dbReference type="AlphaFoldDB" id="A0A0L6VYY1"/>
<dbReference type="InterPro" id="IPR007159">
    <property type="entry name" value="SpoVT-AbrB_dom"/>
</dbReference>